<keyword evidence="2" id="KW-1185">Reference proteome</keyword>
<dbReference type="OrthoDB" id="3695235at2"/>
<organism evidence="1 2">
    <name type="scientific">Saccharothrix syringae</name>
    <name type="common">Nocardiopsis syringae</name>
    <dbReference type="NCBI Taxonomy" id="103733"/>
    <lineage>
        <taxon>Bacteria</taxon>
        <taxon>Bacillati</taxon>
        <taxon>Actinomycetota</taxon>
        <taxon>Actinomycetes</taxon>
        <taxon>Pseudonocardiales</taxon>
        <taxon>Pseudonocardiaceae</taxon>
        <taxon>Saccharothrix</taxon>
    </lineage>
</organism>
<evidence type="ECO:0000313" key="2">
    <source>
        <dbReference type="Proteomes" id="UP000325787"/>
    </source>
</evidence>
<evidence type="ECO:0000313" key="1">
    <source>
        <dbReference type="EMBL" id="QFZ17112.1"/>
    </source>
</evidence>
<dbReference type="RefSeq" id="WP_153277910.1">
    <property type="nucleotide sequence ID" value="NZ_CP034550.1"/>
</dbReference>
<sequence>MTEPVVRWTAGPDGLADVVVRPTSDVEVAHWTAELLLHDNPFAALAVVVSAERLVARTESGQVVELTPAALDAPCLDVEAVVRSAAHSLYAWHSARLDLRALRRRGLPVWCAPHRGSRSAVACGWLVVAVRSPQSPGDLGRL</sequence>
<proteinExistence type="predicted"/>
<dbReference type="EMBL" id="CP034550">
    <property type="protein sequence ID" value="QFZ17112.1"/>
    <property type="molecule type" value="Genomic_DNA"/>
</dbReference>
<dbReference type="AlphaFoldDB" id="A0A5Q0GUR9"/>
<gene>
    <name evidence="1" type="ORF">EKG83_06200</name>
</gene>
<reference evidence="2" key="1">
    <citation type="journal article" date="2021" name="Curr. Microbiol.">
        <title>Complete genome of nocamycin-producing strain Saccharothrix syringae NRRL B-16468 reveals the biosynthetic potential for secondary metabolites.</title>
        <authorList>
            <person name="Mo X."/>
            <person name="Yang S."/>
        </authorList>
    </citation>
    <scope>NUCLEOTIDE SEQUENCE [LARGE SCALE GENOMIC DNA]</scope>
    <source>
        <strain evidence="2">ATCC 51364 / DSM 43886 / JCM 6844 / KCTC 9398 / NBRC 14523 / NRRL B-16468 / INA 2240</strain>
    </source>
</reference>
<dbReference type="Proteomes" id="UP000325787">
    <property type="component" value="Chromosome"/>
</dbReference>
<accession>A0A5Q0GUR9</accession>
<protein>
    <submittedName>
        <fullName evidence="1">Uncharacterized protein</fullName>
    </submittedName>
</protein>
<dbReference type="KEGG" id="ssyi:EKG83_06200"/>
<name>A0A5Q0GUR9_SACSY</name>